<accession>A0ABN9SKG6</accession>
<proteinExistence type="predicted"/>
<evidence type="ECO:0000313" key="2">
    <source>
        <dbReference type="EMBL" id="CAK0832241.1"/>
    </source>
</evidence>
<gene>
    <name evidence="2" type="ORF">PCOR1329_LOCUS30306</name>
</gene>
<evidence type="ECO:0000256" key="1">
    <source>
        <dbReference type="SAM" id="MobiDB-lite"/>
    </source>
</evidence>
<feature type="region of interest" description="Disordered" evidence="1">
    <location>
        <begin position="1"/>
        <end position="99"/>
    </location>
</feature>
<name>A0ABN9SKG6_9DINO</name>
<evidence type="ECO:0000313" key="3">
    <source>
        <dbReference type="Proteomes" id="UP001189429"/>
    </source>
</evidence>
<dbReference type="EMBL" id="CAUYUJ010011603">
    <property type="protein sequence ID" value="CAK0832241.1"/>
    <property type="molecule type" value="Genomic_DNA"/>
</dbReference>
<reference evidence="2" key="1">
    <citation type="submission" date="2023-10" db="EMBL/GenBank/DDBJ databases">
        <authorList>
            <person name="Chen Y."/>
            <person name="Shah S."/>
            <person name="Dougan E. K."/>
            <person name="Thang M."/>
            <person name="Chan C."/>
        </authorList>
    </citation>
    <scope>NUCLEOTIDE SEQUENCE [LARGE SCALE GENOMIC DNA]</scope>
</reference>
<comment type="caution">
    <text evidence="2">The sequence shown here is derived from an EMBL/GenBank/DDBJ whole genome shotgun (WGS) entry which is preliminary data.</text>
</comment>
<protein>
    <submittedName>
        <fullName evidence="2">Uncharacterized protein</fullName>
    </submittedName>
</protein>
<organism evidence="2 3">
    <name type="scientific">Prorocentrum cordatum</name>
    <dbReference type="NCBI Taxonomy" id="2364126"/>
    <lineage>
        <taxon>Eukaryota</taxon>
        <taxon>Sar</taxon>
        <taxon>Alveolata</taxon>
        <taxon>Dinophyceae</taxon>
        <taxon>Prorocentrales</taxon>
        <taxon>Prorocentraceae</taxon>
        <taxon>Prorocentrum</taxon>
    </lineage>
</organism>
<keyword evidence="3" id="KW-1185">Reference proteome</keyword>
<feature type="compositionally biased region" description="Acidic residues" evidence="1">
    <location>
        <begin position="19"/>
        <end position="33"/>
    </location>
</feature>
<sequence>MTDKHAQRTNGGHPKVSECMDDDEADNESEDEAPLAADGAFRPQRACPAARGKLKSNADTPEPMHHAPRGAMPMSPTGPAGAGTEITAPGFLTPTQHAQSQLLSHTLDFKSAMADILKHNPDVSPRGQ</sequence>
<dbReference type="Proteomes" id="UP001189429">
    <property type="component" value="Unassembled WGS sequence"/>
</dbReference>